<evidence type="ECO:0000259" key="1">
    <source>
        <dbReference type="Pfam" id="PF00535"/>
    </source>
</evidence>
<feature type="domain" description="Glycosyltransferase 2-like" evidence="1">
    <location>
        <begin position="11"/>
        <end position="149"/>
    </location>
</feature>
<comment type="caution">
    <text evidence="2">The sequence shown here is derived from an EMBL/GenBank/DDBJ whole genome shotgun (WGS) entry which is preliminary data.</text>
</comment>
<name>A0ABP7UHJ4_9BACT</name>
<protein>
    <submittedName>
        <fullName evidence="2">Glycosyltransferase</fullName>
    </submittedName>
</protein>
<evidence type="ECO:0000313" key="2">
    <source>
        <dbReference type="EMBL" id="GAA4043130.1"/>
    </source>
</evidence>
<gene>
    <name evidence="2" type="ORF">GCM10022409_31390</name>
</gene>
<proteinExistence type="predicted"/>
<dbReference type="PANTHER" id="PTHR22916">
    <property type="entry name" value="GLYCOSYLTRANSFERASE"/>
    <property type="match status" value="1"/>
</dbReference>
<evidence type="ECO:0000313" key="3">
    <source>
        <dbReference type="Proteomes" id="UP001501469"/>
    </source>
</evidence>
<dbReference type="SUPFAM" id="SSF53448">
    <property type="entry name" value="Nucleotide-diphospho-sugar transferases"/>
    <property type="match status" value="1"/>
</dbReference>
<dbReference type="PANTHER" id="PTHR22916:SF3">
    <property type="entry name" value="UDP-GLCNAC:BETAGAL BETA-1,3-N-ACETYLGLUCOSAMINYLTRANSFERASE-LIKE PROTEIN 1"/>
    <property type="match status" value="1"/>
</dbReference>
<dbReference type="RefSeq" id="WP_345056381.1">
    <property type="nucleotide sequence ID" value="NZ_BAABDK010000025.1"/>
</dbReference>
<reference evidence="3" key="1">
    <citation type="journal article" date="2019" name="Int. J. Syst. Evol. Microbiol.">
        <title>The Global Catalogue of Microorganisms (GCM) 10K type strain sequencing project: providing services to taxonomists for standard genome sequencing and annotation.</title>
        <authorList>
            <consortium name="The Broad Institute Genomics Platform"/>
            <consortium name="The Broad Institute Genome Sequencing Center for Infectious Disease"/>
            <person name="Wu L."/>
            <person name="Ma J."/>
        </authorList>
    </citation>
    <scope>NUCLEOTIDE SEQUENCE [LARGE SCALE GENOMIC DNA]</scope>
    <source>
        <strain evidence="3">JCM 17225</strain>
    </source>
</reference>
<sequence length="316" mass="35832">MHKDEARPLVSVCCITYNHAAFLAQAIESVLAQEAPFAIELVIGEDCSTDDTRRIALDYERRFPQQVRVLPAAPNRGIMPNLMATLATCTGRYIALLDGDDYWTDPHKLQQQVAVLEAQPGCALCVHDAEAFVEDGAEPPYLFSTKYSWLPRLAGPISQGSLVRFGWGIPTASMLFRRERLVPLPGWFRGVFSGDYTLQLLCSQVGYVYYLPRVMSRYRLHAGGVSRPTNNSLAHNRKRIFETRQLQRRLPAHYHPVFAKTLEELYFQRSALLGVLGNRRKQLAYLWQALNVDRSQLPRHLARIAKKLVRGLRLAA</sequence>
<accession>A0ABP7UHJ4</accession>
<dbReference type="EMBL" id="BAABDK010000025">
    <property type="protein sequence ID" value="GAA4043130.1"/>
    <property type="molecule type" value="Genomic_DNA"/>
</dbReference>
<keyword evidence="3" id="KW-1185">Reference proteome</keyword>
<dbReference type="Gene3D" id="3.90.550.10">
    <property type="entry name" value="Spore Coat Polysaccharide Biosynthesis Protein SpsA, Chain A"/>
    <property type="match status" value="1"/>
</dbReference>
<dbReference type="InterPro" id="IPR001173">
    <property type="entry name" value="Glyco_trans_2-like"/>
</dbReference>
<organism evidence="2 3">
    <name type="scientific">Hymenobacter glaciei</name>
    <dbReference type="NCBI Taxonomy" id="877209"/>
    <lineage>
        <taxon>Bacteria</taxon>
        <taxon>Pseudomonadati</taxon>
        <taxon>Bacteroidota</taxon>
        <taxon>Cytophagia</taxon>
        <taxon>Cytophagales</taxon>
        <taxon>Hymenobacteraceae</taxon>
        <taxon>Hymenobacter</taxon>
    </lineage>
</organism>
<dbReference type="Pfam" id="PF00535">
    <property type="entry name" value="Glycos_transf_2"/>
    <property type="match status" value="1"/>
</dbReference>
<dbReference type="InterPro" id="IPR029044">
    <property type="entry name" value="Nucleotide-diphossugar_trans"/>
</dbReference>
<dbReference type="Proteomes" id="UP001501469">
    <property type="component" value="Unassembled WGS sequence"/>
</dbReference>